<dbReference type="GO" id="GO:0005737">
    <property type="term" value="C:cytoplasm"/>
    <property type="evidence" value="ECO:0007669"/>
    <property type="project" value="UniProtKB-SubCell"/>
</dbReference>
<accession>A0A426TTH4</accession>
<comment type="catalytic activity">
    <reaction evidence="5 6">
        <text>Exonucleolytic cleavage in either 5'- to 3'- or 3'- to 5'-direction to yield nucleoside 5'-phosphates.</text>
        <dbReference type="EC" id="3.1.11.6"/>
    </reaction>
</comment>
<comment type="similarity">
    <text evidence="5 6">Belongs to the XseA family.</text>
</comment>
<dbReference type="GO" id="GO:0009318">
    <property type="term" value="C:exodeoxyribonuclease VII complex"/>
    <property type="evidence" value="ECO:0007669"/>
    <property type="project" value="UniProtKB-UniRule"/>
</dbReference>
<evidence type="ECO:0000256" key="6">
    <source>
        <dbReference type="RuleBase" id="RU004355"/>
    </source>
</evidence>
<organism evidence="9 10">
    <name type="scientific">Candidatus Viridilinea halotolerans</name>
    <dbReference type="NCBI Taxonomy" id="2491704"/>
    <lineage>
        <taxon>Bacteria</taxon>
        <taxon>Bacillati</taxon>
        <taxon>Chloroflexota</taxon>
        <taxon>Chloroflexia</taxon>
        <taxon>Chloroflexales</taxon>
        <taxon>Chloroflexineae</taxon>
        <taxon>Oscillochloridaceae</taxon>
        <taxon>Candidatus Viridilinea</taxon>
    </lineage>
</organism>
<dbReference type="GO" id="GO:0003676">
    <property type="term" value="F:nucleic acid binding"/>
    <property type="evidence" value="ECO:0007669"/>
    <property type="project" value="InterPro"/>
</dbReference>
<dbReference type="PANTHER" id="PTHR30008:SF0">
    <property type="entry name" value="EXODEOXYRIBONUCLEASE 7 LARGE SUBUNIT"/>
    <property type="match status" value="1"/>
</dbReference>
<evidence type="ECO:0000259" key="8">
    <source>
        <dbReference type="Pfam" id="PF13742"/>
    </source>
</evidence>
<evidence type="ECO:0000256" key="3">
    <source>
        <dbReference type="ARBA" id="ARBA00022801"/>
    </source>
</evidence>
<proteinExistence type="inferred from homology"/>
<gene>
    <name evidence="5 9" type="primary">xseA</name>
    <name evidence="9" type="ORF">EI684_18235</name>
</gene>
<name>A0A426TTH4_9CHLR</name>
<keyword evidence="3 5" id="KW-0378">Hydrolase</keyword>
<dbReference type="InterPro" id="IPR020579">
    <property type="entry name" value="Exonuc_VII_lsu_C"/>
</dbReference>
<dbReference type="NCBIfam" id="TIGR00237">
    <property type="entry name" value="xseA"/>
    <property type="match status" value="1"/>
</dbReference>
<evidence type="ECO:0000313" key="9">
    <source>
        <dbReference type="EMBL" id="RRR67937.1"/>
    </source>
</evidence>
<feature type="domain" description="Exonuclease VII large subunit C-terminal" evidence="7">
    <location>
        <begin position="124"/>
        <end position="343"/>
    </location>
</feature>
<evidence type="ECO:0000259" key="7">
    <source>
        <dbReference type="Pfam" id="PF02601"/>
    </source>
</evidence>
<comment type="caution">
    <text evidence="9">The sequence shown here is derived from an EMBL/GenBank/DDBJ whole genome shotgun (WGS) entry which is preliminary data.</text>
</comment>
<evidence type="ECO:0000313" key="10">
    <source>
        <dbReference type="Proteomes" id="UP000280307"/>
    </source>
</evidence>
<dbReference type="EMBL" id="RSAS01000756">
    <property type="protein sequence ID" value="RRR67937.1"/>
    <property type="molecule type" value="Genomic_DNA"/>
</dbReference>
<sequence>MHEALTVSAVASYLSELLEVHPLFGDLWIEGELSEFKRHSASGHCYFNLKDAHALLRGVMWRSDAARLAAMPKSGDHVLAHGRLAFYVPRGDLQIYVDRFVPAGAGLLNARFEELKARLEREGLFAAERKRPLPPRPRHLLLVTAPGGAALQDMLTILARRCPLVTVTVVPCLVQGERAPDSIVAALYQAYTLSGDLIILARGGGSLEDLWAFNDEAVARAIFASPVPLISGVGHETDTTIADFVADVRAPTPSAAAELAVPALAELHEQLHYTRLRLQRLVDQDLKHRRDAVQSAHALVERHAPRRRLARDRQQLDDLARRVLRAAHMATERRRLALQGLHGQLEALSPLATLARGYAVVRNARSGAVLTSPHEAPPATALRLTLRDGEVAATVDR</sequence>
<dbReference type="Pfam" id="PF02601">
    <property type="entry name" value="Exonuc_VII_L"/>
    <property type="match status" value="1"/>
</dbReference>
<reference evidence="9 10" key="1">
    <citation type="submission" date="2018-12" db="EMBL/GenBank/DDBJ databases">
        <title>Genome Sequence of Candidatus Viridilinea halotolerans isolated from saline sulfide-rich spring.</title>
        <authorList>
            <person name="Grouzdev D.S."/>
            <person name="Burganskaya E.I."/>
            <person name="Krutkina M.S."/>
            <person name="Sukhacheva M.V."/>
            <person name="Gorlenko V.M."/>
        </authorList>
    </citation>
    <scope>NUCLEOTIDE SEQUENCE [LARGE SCALE GENOMIC DNA]</scope>
    <source>
        <strain evidence="9">Chok-6</strain>
    </source>
</reference>
<keyword evidence="4 5" id="KW-0269">Exonuclease</keyword>
<comment type="subcellular location">
    <subcellularLocation>
        <location evidence="5 6">Cytoplasm</location>
    </subcellularLocation>
</comment>
<dbReference type="InterPro" id="IPR025824">
    <property type="entry name" value="OB-fold_nuc-bd_dom"/>
</dbReference>
<dbReference type="CDD" id="cd04489">
    <property type="entry name" value="ExoVII_LU_OBF"/>
    <property type="match status" value="1"/>
</dbReference>
<dbReference type="Proteomes" id="UP000280307">
    <property type="component" value="Unassembled WGS sequence"/>
</dbReference>
<keyword evidence="1 5" id="KW-0963">Cytoplasm</keyword>
<dbReference type="GO" id="GO:0008855">
    <property type="term" value="F:exodeoxyribonuclease VII activity"/>
    <property type="evidence" value="ECO:0007669"/>
    <property type="project" value="UniProtKB-UniRule"/>
</dbReference>
<evidence type="ECO:0000256" key="2">
    <source>
        <dbReference type="ARBA" id="ARBA00022722"/>
    </source>
</evidence>
<protein>
    <recommendedName>
        <fullName evidence="5">Exodeoxyribonuclease 7 large subunit</fullName>
        <ecNumber evidence="5">3.1.11.6</ecNumber>
    </recommendedName>
    <alternativeName>
        <fullName evidence="5">Exodeoxyribonuclease VII large subunit</fullName>
        <shortName evidence="5">Exonuclease VII large subunit</shortName>
    </alternativeName>
</protein>
<dbReference type="AlphaFoldDB" id="A0A426TTH4"/>
<evidence type="ECO:0000256" key="1">
    <source>
        <dbReference type="ARBA" id="ARBA00022490"/>
    </source>
</evidence>
<dbReference type="HAMAP" id="MF_00378">
    <property type="entry name" value="Exonuc_7_L"/>
    <property type="match status" value="1"/>
</dbReference>
<feature type="domain" description="OB-fold nucleic acid binding" evidence="8">
    <location>
        <begin position="5"/>
        <end position="99"/>
    </location>
</feature>
<comment type="function">
    <text evidence="5">Bidirectionally degrades single-stranded DNA into large acid-insoluble oligonucleotides, which are then degraded further into small acid-soluble oligonucleotides.</text>
</comment>
<dbReference type="EC" id="3.1.11.6" evidence="5"/>
<evidence type="ECO:0000256" key="5">
    <source>
        <dbReference type="HAMAP-Rule" id="MF_00378"/>
    </source>
</evidence>
<keyword evidence="2 5" id="KW-0540">Nuclease</keyword>
<dbReference type="Pfam" id="PF13742">
    <property type="entry name" value="tRNA_anti_2"/>
    <property type="match status" value="1"/>
</dbReference>
<comment type="subunit">
    <text evidence="5">Heterooligomer composed of large and small subunits.</text>
</comment>
<dbReference type="InterPro" id="IPR003753">
    <property type="entry name" value="Exonuc_VII_L"/>
</dbReference>
<dbReference type="PANTHER" id="PTHR30008">
    <property type="entry name" value="EXODEOXYRIBONUCLEASE 7 LARGE SUBUNIT"/>
    <property type="match status" value="1"/>
</dbReference>
<evidence type="ECO:0000256" key="4">
    <source>
        <dbReference type="ARBA" id="ARBA00022839"/>
    </source>
</evidence>
<dbReference type="GO" id="GO:0006308">
    <property type="term" value="P:DNA catabolic process"/>
    <property type="evidence" value="ECO:0007669"/>
    <property type="project" value="UniProtKB-UniRule"/>
</dbReference>